<organism evidence="1">
    <name type="scientific">mine drainage metagenome</name>
    <dbReference type="NCBI Taxonomy" id="410659"/>
    <lineage>
        <taxon>unclassified sequences</taxon>
        <taxon>metagenomes</taxon>
        <taxon>ecological metagenomes</taxon>
    </lineage>
</organism>
<protein>
    <submittedName>
        <fullName evidence="1">Uncharacterized protein</fullName>
    </submittedName>
</protein>
<gene>
    <name evidence="1" type="ORF">CARN1_2306</name>
</gene>
<proteinExistence type="predicted"/>
<dbReference type="AlphaFoldDB" id="E6PD67"/>
<evidence type="ECO:0000313" key="1">
    <source>
        <dbReference type="EMBL" id="CBH74419.1"/>
    </source>
</evidence>
<accession>E6PD67</accession>
<reference evidence="1" key="1">
    <citation type="submission" date="2009-10" db="EMBL/GenBank/DDBJ databases">
        <title>Diversity of trophic interactions inside an arsenic-rich microbial ecosystem.</title>
        <authorList>
            <person name="Bertin P.N."/>
            <person name="Heinrich-Salmeron A."/>
            <person name="Pelletier E."/>
            <person name="Goulhen-Chollet F."/>
            <person name="Arsene-Ploetze F."/>
            <person name="Gallien S."/>
            <person name="Calteau A."/>
            <person name="Vallenet D."/>
            <person name="Casiot C."/>
            <person name="Chane-Woon-Ming B."/>
            <person name="Giloteaux L."/>
            <person name="Barakat M."/>
            <person name="Bonnefoy V."/>
            <person name="Bruneel O."/>
            <person name="Chandler M."/>
            <person name="Cleiss J."/>
            <person name="Duran R."/>
            <person name="Elbaz-Poulichet F."/>
            <person name="Fonknechten N."/>
            <person name="Lauga B."/>
            <person name="Mornico D."/>
            <person name="Ortet P."/>
            <person name="Schaeffer C."/>
            <person name="Siguier P."/>
            <person name="Alexander Thil Smith A."/>
            <person name="Van Dorsselaer A."/>
            <person name="Weissenbach J."/>
            <person name="Medigue C."/>
            <person name="Le Paslier D."/>
        </authorList>
    </citation>
    <scope>NUCLEOTIDE SEQUENCE</scope>
</reference>
<comment type="caution">
    <text evidence="1">The sequence shown here is derived from an EMBL/GenBank/DDBJ whole genome shotgun (WGS) entry which is preliminary data.</text>
</comment>
<sequence length="118" mass="12508">MRLPPPRIQRYRVFFASRFAVARSRARRLFGPPGAPRNSRFAASLDELGADACAGSRQGNGARSCGRIAAGRAGHTGPGGNGYLACLPGAERYRLARTDGSDRKAACQACQKACRAQA</sequence>
<dbReference type="EMBL" id="CABL01000001">
    <property type="protein sequence ID" value="CBH74419.1"/>
    <property type="molecule type" value="Genomic_DNA"/>
</dbReference>
<name>E6PD67_9ZZZZ</name>